<dbReference type="AlphaFoldDB" id="A0A5J5I7J0"/>
<keyword evidence="4" id="KW-1185">Reference proteome</keyword>
<reference evidence="3 4" key="1">
    <citation type="submission" date="2019-09" db="EMBL/GenBank/DDBJ databases">
        <authorList>
            <person name="Feng G."/>
        </authorList>
    </citation>
    <scope>NUCLEOTIDE SEQUENCE [LARGE SCALE GENOMIC DNA]</scope>
    <source>
        <strain evidence="2 3">KACC 19283</strain>
        <strain evidence="1 4">KACC 19284</strain>
    </source>
</reference>
<comment type="caution">
    <text evidence="2">The sequence shown here is derived from an EMBL/GenBank/DDBJ whole genome shotgun (WGS) entry which is preliminary data.</text>
</comment>
<dbReference type="Proteomes" id="UP000326364">
    <property type="component" value="Unassembled WGS sequence"/>
</dbReference>
<name>A0A5J5I7J0_9SPHN</name>
<proteinExistence type="predicted"/>
<protein>
    <submittedName>
        <fullName evidence="2">Uncharacterized protein</fullName>
    </submittedName>
</protein>
<evidence type="ECO:0000313" key="3">
    <source>
        <dbReference type="Proteomes" id="UP000325933"/>
    </source>
</evidence>
<dbReference type="RefSeq" id="WP_120249301.1">
    <property type="nucleotide sequence ID" value="NZ_JBNNIY010000012.1"/>
</dbReference>
<dbReference type="EMBL" id="VYQB01000003">
    <property type="protein sequence ID" value="KAA9019602.1"/>
    <property type="molecule type" value="Genomic_DNA"/>
</dbReference>
<evidence type="ECO:0000313" key="1">
    <source>
        <dbReference type="EMBL" id="KAA9019602.1"/>
    </source>
</evidence>
<gene>
    <name evidence="2" type="ORF">F4U95_04945</name>
    <name evidence="1" type="ORF">F4U96_04945</name>
</gene>
<dbReference type="Proteomes" id="UP000325933">
    <property type="component" value="Unassembled WGS sequence"/>
</dbReference>
<accession>A0A5J5I7J0</accession>
<evidence type="ECO:0000313" key="2">
    <source>
        <dbReference type="EMBL" id="KAA9032060.1"/>
    </source>
</evidence>
<dbReference type="EMBL" id="VYQA01000003">
    <property type="protein sequence ID" value="KAA9032060.1"/>
    <property type="molecule type" value="Genomic_DNA"/>
</dbReference>
<evidence type="ECO:0000313" key="4">
    <source>
        <dbReference type="Proteomes" id="UP000326364"/>
    </source>
</evidence>
<sequence length="71" mass="7839">MAKMKVDIVDGPIDLGKPGKPKYRTVHKDGKVVKLRVVDADSPNFGAEFLASFKASVRKAREENRAIKAKD</sequence>
<organism evidence="2 3">
    <name type="scientific">Sphingobium limneticum</name>
    <dbReference type="NCBI Taxonomy" id="1007511"/>
    <lineage>
        <taxon>Bacteria</taxon>
        <taxon>Pseudomonadati</taxon>
        <taxon>Pseudomonadota</taxon>
        <taxon>Alphaproteobacteria</taxon>
        <taxon>Sphingomonadales</taxon>
        <taxon>Sphingomonadaceae</taxon>
        <taxon>Sphingobium</taxon>
    </lineage>
</organism>